<protein>
    <submittedName>
        <fullName evidence="2">Uncharacterized protein</fullName>
    </submittedName>
</protein>
<dbReference type="RefSeq" id="WP_229961424.1">
    <property type="nucleotide sequence ID" value="NZ_JAJJWI010000012.1"/>
</dbReference>
<evidence type="ECO:0000256" key="1">
    <source>
        <dbReference type="SAM" id="Phobius"/>
    </source>
</evidence>
<accession>A0ABW4WTS4</accession>
<name>A0ABW4WTS4_9BACT</name>
<keyword evidence="3" id="KW-1185">Reference proteome</keyword>
<keyword evidence="1" id="KW-0472">Membrane</keyword>
<reference evidence="3" key="1">
    <citation type="journal article" date="2019" name="Int. J. Syst. Evol. Microbiol.">
        <title>The Global Catalogue of Microorganisms (GCM) 10K type strain sequencing project: providing services to taxonomists for standard genome sequencing and annotation.</title>
        <authorList>
            <consortium name="The Broad Institute Genomics Platform"/>
            <consortium name="The Broad Institute Genome Sequencing Center for Infectious Disease"/>
            <person name="Wu L."/>
            <person name="Ma J."/>
        </authorList>
    </citation>
    <scope>NUCLEOTIDE SEQUENCE [LARGE SCALE GENOMIC DNA]</scope>
    <source>
        <strain evidence="3">JCM 16545</strain>
    </source>
</reference>
<feature type="transmembrane region" description="Helical" evidence="1">
    <location>
        <begin position="21"/>
        <end position="45"/>
    </location>
</feature>
<gene>
    <name evidence="2" type="ORF">ACFSKU_04640</name>
</gene>
<comment type="caution">
    <text evidence="2">The sequence shown here is derived from an EMBL/GenBank/DDBJ whole genome shotgun (WGS) entry which is preliminary data.</text>
</comment>
<feature type="transmembrane region" description="Helical" evidence="1">
    <location>
        <begin position="65"/>
        <end position="85"/>
    </location>
</feature>
<evidence type="ECO:0000313" key="3">
    <source>
        <dbReference type="Proteomes" id="UP001597369"/>
    </source>
</evidence>
<sequence>MRFNLPLSLFIGVIGMLIRKSYLTGFVSSFNLSLLTGGFILSLYFYEQRYKQQYYFYHNRGFSRFVLITCSAAINLLVAVLLYAISFSAHA</sequence>
<keyword evidence="1" id="KW-0812">Transmembrane</keyword>
<keyword evidence="1" id="KW-1133">Transmembrane helix</keyword>
<dbReference type="Proteomes" id="UP001597369">
    <property type="component" value="Unassembled WGS sequence"/>
</dbReference>
<dbReference type="EMBL" id="JBHUHV010000017">
    <property type="protein sequence ID" value="MFD2066159.1"/>
    <property type="molecule type" value="Genomic_DNA"/>
</dbReference>
<proteinExistence type="predicted"/>
<evidence type="ECO:0000313" key="2">
    <source>
        <dbReference type="EMBL" id="MFD2066159.1"/>
    </source>
</evidence>
<organism evidence="2 3">
    <name type="scientific">Pontibacter silvestris</name>
    <dbReference type="NCBI Taxonomy" id="2305183"/>
    <lineage>
        <taxon>Bacteria</taxon>
        <taxon>Pseudomonadati</taxon>
        <taxon>Bacteroidota</taxon>
        <taxon>Cytophagia</taxon>
        <taxon>Cytophagales</taxon>
        <taxon>Hymenobacteraceae</taxon>
        <taxon>Pontibacter</taxon>
    </lineage>
</organism>